<keyword evidence="9" id="KW-1185">Reference proteome</keyword>
<feature type="domain" description="RagB/SusD" evidence="6">
    <location>
        <begin position="481"/>
        <end position="631"/>
    </location>
</feature>
<evidence type="ECO:0000313" key="8">
    <source>
        <dbReference type="EMBL" id="SKD09071.1"/>
    </source>
</evidence>
<feature type="domain" description="SusD-like N-terminal" evidence="7">
    <location>
        <begin position="32"/>
        <end position="218"/>
    </location>
</feature>
<dbReference type="AlphaFoldDB" id="A0A1T5P8M7"/>
<dbReference type="Pfam" id="PF07980">
    <property type="entry name" value="SusD_RagB"/>
    <property type="match status" value="1"/>
</dbReference>
<evidence type="ECO:0000256" key="4">
    <source>
        <dbReference type="ARBA" id="ARBA00023136"/>
    </source>
</evidence>
<comment type="subcellular location">
    <subcellularLocation>
        <location evidence="1">Cell outer membrane</location>
    </subcellularLocation>
</comment>
<comment type="similarity">
    <text evidence="2">Belongs to the SusD family.</text>
</comment>
<evidence type="ECO:0000259" key="7">
    <source>
        <dbReference type="Pfam" id="PF14322"/>
    </source>
</evidence>
<dbReference type="GO" id="GO:0009279">
    <property type="term" value="C:cell outer membrane"/>
    <property type="evidence" value="ECO:0007669"/>
    <property type="project" value="UniProtKB-SubCell"/>
</dbReference>
<protein>
    <submittedName>
        <fullName evidence="8">Starch-binding associating with outer membrane</fullName>
    </submittedName>
</protein>
<proteinExistence type="inferred from homology"/>
<accession>A0A1T5P8M7</accession>
<evidence type="ECO:0000256" key="5">
    <source>
        <dbReference type="ARBA" id="ARBA00023237"/>
    </source>
</evidence>
<evidence type="ECO:0000313" key="9">
    <source>
        <dbReference type="Proteomes" id="UP000190166"/>
    </source>
</evidence>
<keyword evidence="3" id="KW-0732">Signal</keyword>
<name>A0A1T5P8M7_9BACT</name>
<organism evidence="8 9">
    <name type="scientific">Chitinophaga ginsengisegetis</name>
    <dbReference type="NCBI Taxonomy" id="393003"/>
    <lineage>
        <taxon>Bacteria</taxon>
        <taxon>Pseudomonadati</taxon>
        <taxon>Bacteroidota</taxon>
        <taxon>Chitinophagia</taxon>
        <taxon>Chitinophagales</taxon>
        <taxon>Chitinophagaceae</taxon>
        <taxon>Chitinophaga</taxon>
    </lineage>
</organism>
<evidence type="ECO:0000259" key="6">
    <source>
        <dbReference type="Pfam" id="PF07980"/>
    </source>
</evidence>
<gene>
    <name evidence="8" type="ORF">SAMN05660461_4950</name>
</gene>
<dbReference type="EMBL" id="FUZZ01000004">
    <property type="protein sequence ID" value="SKD09071.1"/>
    <property type="molecule type" value="Genomic_DNA"/>
</dbReference>
<dbReference type="InterPro" id="IPR033985">
    <property type="entry name" value="SusD-like_N"/>
</dbReference>
<dbReference type="Proteomes" id="UP000190166">
    <property type="component" value="Unassembled WGS sequence"/>
</dbReference>
<dbReference type="RefSeq" id="WP_079472215.1">
    <property type="nucleotide sequence ID" value="NZ_FUZZ01000004.1"/>
</dbReference>
<keyword evidence="4" id="KW-0472">Membrane</keyword>
<evidence type="ECO:0000256" key="3">
    <source>
        <dbReference type="ARBA" id="ARBA00022729"/>
    </source>
</evidence>
<dbReference type="PROSITE" id="PS51257">
    <property type="entry name" value="PROKAR_LIPOPROTEIN"/>
    <property type="match status" value="1"/>
</dbReference>
<dbReference type="STRING" id="393003.SAMN05660461_4950"/>
<keyword evidence="5" id="KW-0998">Cell outer membrane</keyword>
<evidence type="ECO:0000256" key="2">
    <source>
        <dbReference type="ARBA" id="ARBA00006275"/>
    </source>
</evidence>
<reference evidence="8 9" key="1">
    <citation type="submission" date="2017-02" db="EMBL/GenBank/DDBJ databases">
        <authorList>
            <person name="Peterson S.W."/>
        </authorList>
    </citation>
    <scope>NUCLEOTIDE SEQUENCE [LARGE SCALE GENOMIC DNA]</scope>
    <source>
        <strain evidence="8 9">DSM 18108</strain>
    </source>
</reference>
<dbReference type="Gene3D" id="1.25.40.390">
    <property type="match status" value="2"/>
</dbReference>
<dbReference type="InterPro" id="IPR012944">
    <property type="entry name" value="SusD_RagB_dom"/>
</dbReference>
<dbReference type="InterPro" id="IPR011990">
    <property type="entry name" value="TPR-like_helical_dom_sf"/>
</dbReference>
<dbReference type="SUPFAM" id="SSF48452">
    <property type="entry name" value="TPR-like"/>
    <property type="match status" value="1"/>
</dbReference>
<sequence>MKNLQQLLLPLICILAASCKMDVSLDPPTFRPITFTTEAQLDEQVAGMYNILQQDPVYGFGLWGYINAGADESFRSNASYTVTLTEFYHISNTEQNVLLLWRNLFKGIEDANVILDVADKPQMDETKRSQIKGQARFLRAYYFYLLVTHFGDVPLKTMLATDLGTNYNLPRTPSKDIYDFIVKEMIAADSLVPKMAQVNTPSIVTQSAVEAILARVYLKMAGNPLNDVARYKDALFWAQKLINSNTHSLISSPHPLYPTTPAYARLFINKMQNNMNDNGTSESIWDAAFLSKSNVTGNYAGTGYLVTQQLGAVMGVYCPDAGITGVNGYSPGTYRVHPGLYNLYGPGDQRRDWAVAPYVYKSAATTRYYTLTVNISGDGTGATATAYTNAQGAITSVVIDNPGSGYTSAPTISFTSYGTNSSTNPSVTAPNEAVATATVSGGKLTAINVVSGGVGYPTTYDRCVGKWRREYEINLPPSRLQNNTSCNFPIVRYADVLLMAAEAELKANGSAGATALEYYNQVRRRAYGYPPNTPVPGFDATTLTMQDIMDERSRELCFEGIRRQDLIRWGRMTQAMQQVLTNNDNYAPTNYVTPAGVAATNFLVDPQKYSLLPIPGGEIVLDQVLTQNPGWQ</sequence>
<evidence type="ECO:0000256" key="1">
    <source>
        <dbReference type="ARBA" id="ARBA00004442"/>
    </source>
</evidence>
<dbReference type="Pfam" id="PF14322">
    <property type="entry name" value="SusD-like_3"/>
    <property type="match status" value="1"/>
</dbReference>